<keyword evidence="1" id="KW-0479">Metal-binding</keyword>
<gene>
    <name evidence="5" type="ORF">RHSIM_Rhsim04G0096500</name>
</gene>
<sequence length="279" mass="32261">MENQLQDVVHEHPFTLFNEDNGNSRGDQKCCACGKQILGPSLSCAELPGEIQHPFHTPHPLILRKTPFLTCDACSRTCTGFSYGCRGCDFDLDIKCASLPTSIRHEAHAHPLNLVDDECDEWCSSCHDFCNRYKFRCRDCRFNLHIQCASLPQTLGHGYEDHALILKYSPVGIRREEYYCELQEEEMNTKLWFYYCADCNYAFHSKCLCAAARDFANIKLGAIINAEDHPHQLTIQKAKYNGLKWDACRLPCKNLFCECKECGFNRHFDWALRRRIWND</sequence>
<evidence type="ECO:0000313" key="5">
    <source>
        <dbReference type="EMBL" id="KAF7145511.1"/>
    </source>
</evidence>
<reference evidence="5" key="1">
    <citation type="submission" date="2019-11" db="EMBL/GenBank/DDBJ databases">
        <authorList>
            <person name="Liu Y."/>
            <person name="Hou J."/>
            <person name="Li T.-Q."/>
            <person name="Guan C.-H."/>
            <person name="Wu X."/>
            <person name="Wu H.-Z."/>
            <person name="Ling F."/>
            <person name="Zhang R."/>
            <person name="Shi X.-G."/>
            <person name="Ren J.-P."/>
            <person name="Chen E.-F."/>
            <person name="Sun J.-M."/>
        </authorList>
    </citation>
    <scope>NUCLEOTIDE SEQUENCE</scope>
    <source>
        <strain evidence="5">Adult_tree_wgs_1</strain>
        <tissue evidence="5">Leaves</tissue>
    </source>
</reference>
<evidence type="ECO:0000313" key="6">
    <source>
        <dbReference type="Proteomes" id="UP000626092"/>
    </source>
</evidence>
<name>A0A834LPT1_RHOSS</name>
<dbReference type="SUPFAM" id="SSF57889">
    <property type="entry name" value="Cysteine-rich domain"/>
    <property type="match status" value="2"/>
</dbReference>
<dbReference type="InterPro" id="IPR002219">
    <property type="entry name" value="PKC_DAG/PE"/>
</dbReference>
<keyword evidence="6" id="KW-1185">Reference proteome</keyword>
<comment type="caution">
    <text evidence="5">The sequence shown here is derived from an EMBL/GenBank/DDBJ whole genome shotgun (WGS) entry which is preliminary data.</text>
</comment>
<evidence type="ECO:0000259" key="4">
    <source>
        <dbReference type="PROSITE" id="PS50081"/>
    </source>
</evidence>
<keyword evidence="2" id="KW-0677">Repeat</keyword>
<dbReference type="OrthoDB" id="1884766at2759"/>
<proteinExistence type="predicted"/>
<protein>
    <recommendedName>
        <fullName evidence="4">Phorbol-ester/DAG-type domain-containing protein</fullName>
    </recommendedName>
</protein>
<accession>A0A834LPT1</accession>
<dbReference type="PROSITE" id="PS50081">
    <property type="entry name" value="ZF_DAG_PE_2"/>
    <property type="match status" value="1"/>
</dbReference>
<dbReference type="PANTHER" id="PTHR32410:SF216">
    <property type="entry name" value="PHORBOL-ESTER_DAG-TYPE DOMAIN-CONTAINING PROTEIN"/>
    <property type="match status" value="1"/>
</dbReference>
<keyword evidence="3" id="KW-0862">Zinc</keyword>
<dbReference type="InterPro" id="IPR053192">
    <property type="entry name" value="Vacuole_Formation_Reg"/>
</dbReference>
<dbReference type="PANTHER" id="PTHR32410">
    <property type="entry name" value="CYSTEINE/HISTIDINE-RICH C1 DOMAIN FAMILY PROTEIN"/>
    <property type="match status" value="1"/>
</dbReference>
<dbReference type="Proteomes" id="UP000626092">
    <property type="component" value="Unassembled WGS sequence"/>
</dbReference>
<dbReference type="AlphaFoldDB" id="A0A834LPT1"/>
<evidence type="ECO:0000256" key="1">
    <source>
        <dbReference type="ARBA" id="ARBA00022723"/>
    </source>
</evidence>
<evidence type="ECO:0000256" key="2">
    <source>
        <dbReference type="ARBA" id="ARBA00022737"/>
    </source>
</evidence>
<feature type="domain" description="Phorbol-ester/DAG-type" evidence="4">
    <location>
        <begin position="104"/>
        <end position="156"/>
    </location>
</feature>
<dbReference type="GO" id="GO:0046872">
    <property type="term" value="F:metal ion binding"/>
    <property type="evidence" value="ECO:0007669"/>
    <property type="project" value="UniProtKB-KW"/>
</dbReference>
<dbReference type="EMBL" id="WJXA01000004">
    <property type="protein sequence ID" value="KAF7145511.1"/>
    <property type="molecule type" value="Genomic_DNA"/>
</dbReference>
<dbReference type="InterPro" id="IPR046349">
    <property type="entry name" value="C1-like_sf"/>
</dbReference>
<dbReference type="InterPro" id="IPR004146">
    <property type="entry name" value="DC1"/>
</dbReference>
<organism evidence="5 6">
    <name type="scientific">Rhododendron simsii</name>
    <name type="common">Sims's rhododendron</name>
    <dbReference type="NCBI Taxonomy" id="118357"/>
    <lineage>
        <taxon>Eukaryota</taxon>
        <taxon>Viridiplantae</taxon>
        <taxon>Streptophyta</taxon>
        <taxon>Embryophyta</taxon>
        <taxon>Tracheophyta</taxon>
        <taxon>Spermatophyta</taxon>
        <taxon>Magnoliopsida</taxon>
        <taxon>eudicotyledons</taxon>
        <taxon>Gunneridae</taxon>
        <taxon>Pentapetalae</taxon>
        <taxon>asterids</taxon>
        <taxon>Ericales</taxon>
        <taxon>Ericaceae</taxon>
        <taxon>Ericoideae</taxon>
        <taxon>Rhodoreae</taxon>
        <taxon>Rhododendron</taxon>
    </lineage>
</organism>
<dbReference type="Pfam" id="PF03107">
    <property type="entry name" value="C1_2"/>
    <property type="match status" value="2"/>
</dbReference>
<evidence type="ECO:0000256" key="3">
    <source>
        <dbReference type="ARBA" id="ARBA00022833"/>
    </source>
</evidence>